<dbReference type="EMBL" id="JACHEN010000010">
    <property type="protein sequence ID" value="MBB6215865.1"/>
    <property type="molecule type" value="Genomic_DNA"/>
</dbReference>
<dbReference type="InterPro" id="IPR017900">
    <property type="entry name" value="4Fe4S_Fe_S_CS"/>
</dbReference>
<dbReference type="GO" id="GO:0016829">
    <property type="term" value="F:lyase activity"/>
    <property type="evidence" value="ECO:0007669"/>
    <property type="project" value="UniProtKB-KW"/>
</dbReference>
<dbReference type="Pfam" id="PF14697">
    <property type="entry name" value="Fer4_21"/>
    <property type="match status" value="1"/>
</dbReference>
<dbReference type="Gene3D" id="3.30.70.20">
    <property type="match status" value="1"/>
</dbReference>
<proteinExistence type="predicted"/>
<sequence>MAKGKPVIEYKNCMACGCCVQACPFSILRLEKIKLDKYNKAYPELVKAEECTGCGLCSKACPVECVEILQF</sequence>
<feature type="domain" description="4Fe-4S ferredoxin-type" evidence="5">
    <location>
        <begin position="4"/>
        <end position="33"/>
    </location>
</feature>
<evidence type="ECO:0000256" key="3">
    <source>
        <dbReference type="ARBA" id="ARBA00023004"/>
    </source>
</evidence>
<keyword evidence="2" id="KW-0479">Metal-binding</keyword>
<dbReference type="GO" id="GO:0051539">
    <property type="term" value="F:4 iron, 4 sulfur cluster binding"/>
    <property type="evidence" value="ECO:0007669"/>
    <property type="project" value="UniProtKB-KW"/>
</dbReference>
<organism evidence="6 7">
    <name type="scientific">Anaerosolibacter carboniphilus</name>
    <dbReference type="NCBI Taxonomy" id="1417629"/>
    <lineage>
        <taxon>Bacteria</taxon>
        <taxon>Bacillati</taxon>
        <taxon>Bacillota</taxon>
        <taxon>Clostridia</taxon>
        <taxon>Peptostreptococcales</taxon>
        <taxon>Thermotaleaceae</taxon>
        <taxon>Anaerosolibacter</taxon>
    </lineage>
</organism>
<dbReference type="InterPro" id="IPR050572">
    <property type="entry name" value="Fe-S_Ferredoxin"/>
</dbReference>
<keyword evidence="4" id="KW-0411">Iron-sulfur</keyword>
<reference evidence="6 7" key="1">
    <citation type="submission" date="2020-08" db="EMBL/GenBank/DDBJ databases">
        <title>Genomic Encyclopedia of Type Strains, Phase IV (KMG-IV): sequencing the most valuable type-strain genomes for metagenomic binning, comparative biology and taxonomic classification.</title>
        <authorList>
            <person name="Goeker M."/>
        </authorList>
    </citation>
    <scope>NUCLEOTIDE SEQUENCE [LARGE SCALE GENOMIC DNA]</scope>
    <source>
        <strain evidence="6 7">DSM 103526</strain>
    </source>
</reference>
<dbReference type="PROSITE" id="PS00198">
    <property type="entry name" value="4FE4S_FER_1"/>
    <property type="match status" value="2"/>
</dbReference>
<dbReference type="InterPro" id="IPR017896">
    <property type="entry name" value="4Fe4S_Fe-S-bd"/>
</dbReference>
<evidence type="ECO:0000259" key="5">
    <source>
        <dbReference type="PROSITE" id="PS51379"/>
    </source>
</evidence>
<evidence type="ECO:0000313" key="6">
    <source>
        <dbReference type="EMBL" id="MBB6215865.1"/>
    </source>
</evidence>
<evidence type="ECO:0000256" key="4">
    <source>
        <dbReference type="ARBA" id="ARBA00023014"/>
    </source>
</evidence>
<evidence type="ECO:0000313" key="7">
    <source>
        <dbReference type="Proteomes" id="UP000579281"/>
    </source>
</evidence>
<keyword evidence="6" id="KW-0830">Ubiquinone</keyword>
<dbReference type="AlphaFoldDB" id="A0A841L0E8"/>
<name>A0A841L0E8_9FIRM</name>
<dbReference type="PANTHER" id="PTHR43687">
    <property type="entry name" value="ADENYLYLSULFATE REDUCTASE, BETA SUBUNIT"/>
    <property type="match status" value="1"/>
</dbReference>
<keyword evidence="7" id="KW-1185">Reference proteome</keyword>
<feature type="domain" description="4Fe-4S ferredoxin-type" evidence="5">
    <location>
        <begin position="42"/>
        <end position="71"/>
    </location>
</feature>
<keyword evidence="6" id="KW-0456">Lyase</keyword>
<dbReference type="RefSeq" id="WP_184310412.1">
    <property type="nucleotide sequence ID" value="NZ_JACHEN010000010.1"/>
</dbReference>
<keyword evidence="1" id="KW-0004">4Fe-4S</keyword>
<dbReference type="SUPFAM" id="SSF54862">
    <property type="entry name" value="4Fe-4S ferredoxins"/>
    <property type="match status" value="1"/>
</dbReference>
<dbReference type="PROSITE" id="PS51379">
    <property type="entry name" value="4FE4S_FER_2"/>
    <property type="match status" value="2"/>
</dbReference>
<dbReference type="Proteomes" id="UP000579281">
    <property type="component" value="Unassembled WGS sequence"/>
</dbReference>
<evidence type="ECO:0000256" key="1">
    <source>
        <dbReference type="ARBA" id="ARBA00022485"/>
    </source>
</evidence>
<gene>
    <name evidence="6" type="ORF">HNQ80_001956</name>
</gene>
<accession>A0A841L0E8</accession>
<keyword evidence="3" id="KW-0408">Iron</keyword>
<dbReference type="PANTHER" id="PTHR43687:SF1">
    <property type="entry name" value="FERREDOXIN III"/>
    <property type="match status" value="1"/>
</dbReference>
<evidence type="ECO:0000256" key="2">
    <source>
        <dbReference type="ARBA" id="ARBA00022723"/>
    </source>
</evidence>
<dbReference type="GO" id="GO:0046872">
    <property type="term" value="F:metal ion binding"/>
    <property type="evidence" value="ECO:0007669"/>
    <property type="project" value="UniProtKB-KW"/>
</dbReference>
<protein>
    <submittedName>
        <fullName evidence="6">Formate hydrogenlyase subunit 6/NADH:ubiquinone oxidoreductase subunit I</fullName>
    </submittedName>
</protein>
<comment type="caution">
    <text evidence="6">The sequence shown here is derived from an EMBL/GenBank/DDBJ whole genome shotgun (WGS) entry which is preliminary data.</text>
</comment>